<proteinExistence type="predicted"/>
<gene>
    <name evidence="2" type="ORF">RAG0_11213</name>
</gene>
<protein>
    <submittedName>
        <fullName evidence="2">Uncharacterized protein</fullName>
    </submittedName>
</protein>
<organism evidence="2 3">
    <name type="scientific">Rhynchosporium agropyri</name>
    <dbReference type="NCBI Taxonomy" id="914238"/>
    <lineage>
        <taxon>Eukaryota</taxon>
        <taxon>Fungi</taxon>
        <taxon>Dikarya</taxon>
        <taxon>Ascomycota</taxon>
        <taxon>Pezizomycotina</taxon>
        <taxon>Leotiomycetes</taxon>
        <taxon>Helotiales</taxon>
        <taxon>Ploettnerulaceae</taxon>
        <taxon>Rhynchosporium</taxon>
    </lineage>
</organism>
<feature type="compositionally biased region" description="Polar residues" evidence="1">
    <location>
        <begin position="107"/>
        <end position="116"/>
    </location>
</feature>
<feature type="compositionally biased region" description="Gly residues" evidence="1">
    <location>
        <begin position="88"/>
        <end position="101"/>
    </location>
</feature>
<sequence>MPPNGGLVQVGNWAAPPCQTWASSARTHIARSCWSDIAEEQNALHLPERKKRHAIRGVLASISNSQLANWNLEPPLLAFLLAPTGGGAREGGGGGLGGGKGRAVPQVGSSSRILRF</sequence>
<evidence type="ECO:0000313" key="2">
    <source>
        <dbReference type="EMBL" id="CZT04965.1"/>
    </source>
</evidence>
<accession>A0A1E1L374</accession>
<feature type="region of interest" description="Disordered" evidence="1">
    <location>
        <begin position="88"/>
        <end position="116"/>
    </location>
</feature>
<evidence type="ECO:0000256" key="1">
    <source>
        <dbReference type="SAM" id="MobiDB-lite"/>
    </source>
</evidence>
<dbReference type="AlphaFoldDB" id="A0A1E1L374"/>
<dbReference type="Proteomes" id="UP000178912">
    <property type="component" value="Unassembled WGS sequence"/>
</dbReference>
<keyword evidence="3" id="KW-1185">Reference proteome</keyword>
<reference evidence="3" key="1">
    <citation type="submission" date="2016-03" db="EMBL/GenBank/DDBJ databases">
        <authorList>
            <person name="Guldener U."/>
        </authorList>
    </citation>
    <scope>NUCLEOTIDE SEQUENCE [LARGE SCALE GENOMIC DNA]</scope>
    <source>
        <strain evidence="3">04CH-RAC-A.6.1</strain>
    </source>
</reference>
<evidence type="ECO:0000313" key="3">
    <source>
        <dbReference type="Proteomes" id="UP000178912"/>
    </source>
</evidence>
<dbReference type="EMBL" id="FJUX01000072">
    <property type="protein sequence ID" value="CZT04965.1"/>
    <property type="molecule type" value="Genomic_DNA"/>
</dbReference>
<name>A0A1E1L374_9HELO</name>